<sequence length="59" mass="6551">MKRTLLRVDKLVSSGVLQPTAVGFAESGARTETCLLLRACNPVTRARSIHCCEEEIQKY</sequence>
<dbReference type="Proteomes" id="UP000824120">
    <property type="component" value="Chromosome 6"/>
</dbReference>
<organism evidence="1 2">
    <name type="scientific">Solanum commersonii</name>
    <name type="common">Commerson's wild potato</name>
    <name type="synonym">Commerson's nightshade</name>
    <dbReference type="NCBI Taxonomy" id="4109"/>
    <lineage>
        <taxon>Eukaryota</taxon>
        <taxon>Viridiplantae</taxon>
        <taxon>Streptophyta</taxon>
        <taxon>Embryophyta</taxon>
        <taxon>Tracheophyta</taxon>
        <taxon>Spermatophyta</taxon>
        <taxon>Magnoliopsida</taxon>
        <taxon>eudicotyledons</taxon>
        <taxon>Gunneridae</taxon>
        <taxon>Pentapetalae</taxon>
        <taxon>asterids</taxon>
        <taxon>lamiids</taxon>
        <taxon>Solanales</taxon>
        <taxon>Solanaceae</taxon>
        <taxon>Solanoideae</taxon>
        <taxon>Solaneae</taxon>
        <taxon>Solanum</taxon>
    </lineage>
</organism>
<reference evidence="1 2" key="1">
    <citation type="submission" date="2020-09" db="EMBL/GenBank/DDBJ databases">
        <title>De no assembly of potato wild relative species, Solanum commersonii.</title>
        <authorList>
            <person name="Cho K."/>
        </authorList>
    </citation>
    <scope>NUCLEOTIDE SEQUENCE [LARGE SCALE GENOMIC DNA]</scope>
    <source>
        <strain evidence="1">LZ3.2</strain>
        <tissue evidence="1">Leaf</tissue>
    </source>
</reference>
<accession>A0A9J5YIH2</accession>
<dbReference type="EMBL" id="JACXVP010000006">
    <property type="protein sequence ID" value="KAG5600105.1"/>
    <property type="molecule type" value="Genomic_DNA"/>
</dbReference>
<name>A0A9J5YIH2_SOLCO</name>
<dbReference type="AlphaFoldDB" id="A0A9J5YIH2"/>
<comment type="caution">
    <text evidence="1">The sequence shown here is derived from an EMBL/GenBank/DDBJ whole genome shotgun (WGS) entry which is preliminary data.</text>
</comment>
<evidence type="ECO:0000313" key="2">
    <source>
        <dbReference type="Proteomes" id="UP000824120"/>
    </source>
</evidence>
<proteinExistence type="predicted"/>
<keyword evidence="2" id="KW-1185">Reference proteome</keyword>
<evidence type="ECO:0000313" key="1">
    <source>
        <dbReference type="EMBL" id="KAG5600105.1"/>
    </source>
</evidence>
<protein>
    <submittedName>
        <fullName evidence="1">Uncharacterized protein</fullName>
    </submittedName>
</protein>
<gene>
    <name evidence="1" type="ORF">H5410_031475</name>
</gene>